<dbReference type="EMBL" id="NDWU01000022">
    <property type="protein sequence ID" value="PUA31234.1"/>
    <property type="molecule type" value="Genomic_DNA"/>
</dbReference>
<sequence length="129" mass="13973">MRRVVFKKDVLVGLLEISRNLHPREAIVLLRGKEVGQDIILEEVLLAPASIYGEGFSGFRLDMLSMDFSLVGVAHSHPSGIPVPSVEDLNNMIGRVLVIVAAPYSGEDCVVAYNSRGERLQVVVESSGG</sequence>
<organism evidence="7 8">
    <name type="scientific">Candidatus Terraquivivens tikiterensis</name>
    <dbReference type="NCBI Taxonomy" id="1980982"/>
    <lineage>
        <taxon>Archaea</taxon>
        <taxon>Nitrososphaerota</taxon>
        <taxon>Candidatus Wolframiiraptoraceae</taxon>
        <taxon>Candidatus Terraquivivens</taxon>
    </lineage>
</organism>
<dbReference type="Proteomes" id="UP000244066">
    <property type="component" value="Unassembled WGS sequence"/>
</dbReference>
<comment type="caution">
    <text evidence="7">The sequence shown here is derived from an EMBL/GenBank/DDBJ whole genome shotgun (WGS) entry which is preliminary data.</text>
</comment>
<dbReference type="AlphaFoldDB" id="A0A2R7Y132"/>
<proteinExistence type="predicted"/>
<feature type="domain" description="JAB" evidence="6">
    <location>
        <begin position="11"/>
        <end position="102"/>
    </location>
</feature>
<dbReference type="GO" id="GO:0046872">
    <property type="term" value="F:metal ion binding"/>
    <property type="evidence" value="ECO:0007669"/>
    <property type="project" value="UniProtKB-KW"/>
</dbReference>
<keyword evidence="3" id="KW-0378">Hydrolase</keyword>
<evidence type="ECO:0000259" key="6">
    <source>
        <dbReference type="Pfam" id="PF14464"/>
    </source>
</evidence>
<evidence type="ECO:0000313" key="7">
    <source>
        <dbReference type="EMBL" id="PUA31234.1"/>
    </source>
</evidence>
<name>A0A2R7Y132_9ARCH</name>
<protein>
    <recommendedName>
        <fullName evidence="6">JAB domain-containing protein</fullName>
    </recommendedName>
</protein>
<dbReference type="Gene3D" id="3.40.140.10">
    <property type="entry name" value="Cytidine Deaminase, domain 2"/>
    <property type="match status" value="1"/>
</dbReference>
<dbReference type="SUPFAM" id="SSF102712">
    <property type="entry name" value="JAB1/MPN domain"/>
    <property type="match status" value="1"/>
</dbReference>
<evidence type="ECO:0000256" key="5">
    <source>
        <dbReference type="ARBA" id="ARBA00023049"/>
    </source>
</evidence>
<dbReference type="Pfam" id="PF14464">
    <property type="entry name" value="Prok-JAB"/>
    <property type="match status" value="1"/>
</dbReference>
<keyword evidence="1" id="KW-0645">Protease</keyword>
<gene>
    <name evidence="7" type="ORF">B9J98_07200</name>
</gene>
<evidence type="ECO:0000256" key="2">
    <source>
        <dbReference type="ARBA" id="ARBA00022723"/>
    </source>
</evidence>
<reference evidence="7 8" key="1">
    <citation type="submission" date="2017-04" db="EMBL/GenBank/DDBJ databases">
        <title>Draft Aigarchaeota genome from a New Zealand hot spring.</title>
        <authorList>
            <person name="Reysenbach A.-L."/>
            <person name="Donaho J.A."/>
            <person name="Gerhart J."/>
            <person name="Kelley J.F."/>
            <person name="Kouba K."/>
            <person name="Podar M."/>
            <person name="Stott M."/>
        </authorList>
    </citation>
    <scope>NUCLEOTIDE SEQUENCE [LARGE SCALE GENOMIC DNA]</scope>
    <source>
        <strain evidence="7">NZ13_MG1</strain>
    </source>
</reference>
<dbReference type="GO" id="GO:0006508">
    <property type="term" value="P:proteolysis"/>
    <property type="evidence" value="ECO:0007669"/>
    <property type="project" value="UniProtKB-KW"/>
</dbReference>
<evidence type="ECO:0000256" key="3">
    <source>
        <dbReference type="ARBA" id="ARBA00022801"/>
    </source>
</evidence>
<keyword evidence="2" id="KW-0479">Metal-binding</keyword>
<evidence type="ECO:0000313" key="8">
    <source>
        <dbReference type="Proteomes" id="UP000244066"/>
    </source>
</evidence>
<evidence type="ECO:0000256" key="1">
    <source>
        <dbReference type="ARBA" id="ARBA00022670"/>
    </source>
</evidence>
<keyword evidence="5" id="KW-0482">Metalloprotease</keyword>
<keyword evidence="4" id="KW-0862">Zinc</keyword>
<dbReference type="GO" id="GO:0008237">
    <property type="term" value="F:metallopeptidase activity"/>
    <property type="evidence" value="ECO:0007669"/>
    <property type="project" value="UniProtKB-KW"/>
</dbReference>
<evidence type="ECO:0000256" key="4">
    <source>
        <dbReference type="ARBA" id="ARBA00022833"/>
    </source>
</evidence>
<accession>A0A2R7Y132</accession>
<dbReference type="InterPro" id="IPR028090">
    <property type="entry name" value="JAB_dom_prok"/>
</dbReference>